<feature type="transmembrane region" description="Helical" evidence="2">
    <location>
        <begin position="454"/>
        <end position="472"/>
    </location>
</feature>
<reference evidence="4 5" key="1">
    <citation type="submission" date="2014-03" db="EMBL/GenBank/DDBJ databases">
        <authorList>
            <person name="Sibley D."/>
            <person name="Venepally P."/>
            <person name="Karamycheva S."/>
            <person name="Hadjithomas M."/>
            <person name="Khan A."/>
            <person name="Brunk B."/>
            <person name="Roos D."/>
            <person name="Caler E."/>
            <person name="Lorenzi H."/>
        </authorList>
    </citation>
    <scope>NUCLEOTIDE SEQUENCE [LARGE SCALE GENOMIC DNA]</scope>
    <source>
        <strain evidence="5">p89</strain>
    </source>
</reference>
<dbReference type="PROSITE" id="PS00018">
    <property type="entry name" value="EF_HAND_1"/>
    <property type="match status" value="1"/>
</dbReference>
<evidence type="ECO:0000313" key="4">
    <source>
        <dbReference type="EMBL" id="KFG31268.1"/>
    </source>
</evidence>
<gene>
    <name evidence="4" type="ORF">TGP89_223520</name>
</gene>
<keyword evidence="2" id="KW-0812">Transmembrane</keyword>
<feature type="transmembrane region" description="Helical" evidence="2">
    <location>
        <begin position="299"/>
        <end position="318"/>
    </location>
</feature>
<organism evidence="4 5">
    <name type="scientific">Toxoplasma gondii p89</name>
    <dbReference type="NCBI Taxonomy" id="943119"/>
    <lineage>
        <taxon>Eukaryota</taxon>
        <taxon>Sar</taxon>
        <taxon>Alveolata</taxon>
        <taxon>Apicomplexa</taxon>
        <taxon>Conoidasida</taxon>
        <taxon>Coccidia</taxon>
        <taxon>Eucoccidiorida</taxon>
        <taxon>Eimeriorina</taxon>
        <taxon>Sarcocystidae</taxon>
        <taxon>Toxoplasma</taxon>
    </lineage>
</organism>
<sequence>MRLLTNCLALLTWARVPKPGVLLMGVTVLSTVAEALPYSPALQNKYDIKSAVSRATTISALEETFLQAPAEESTRENVENWITLGLFLFIIACSLIFEMAFDSTEEFLTYRGVTSLLKMLRGAYKELTILGFISLTSFATVRLGQMQRLNDTYLGVSKTEAAALREATEAGETLSPPTHLTEVFEEIHVLIFIIMFLFILAAAVFTLVGYRLLRKYEYFDAKTETDLRNDVTMLQTSADVSEQHVNESLIYWGLRQRFIYPSIPLVPRPRERETGYPQFSFSDYISYCFGETLTGMVELPPSILIISFFIVLLLRPALDLSGREIIVFMILMAFALLGMTALAMMYTRYINEKLQPHSAKLREFFGEKRASSDQMRQAIAAPIDDRPFAVVRSTLPWRRVSNRAATLFPFGKPLYFRRLTQLLLFSHAVYTAVLLTLVTTVSQGSAFVWLAHGWWSYPLTFIPLLVSLFIWGKFLPTYSITYSVDMLASYDVIRSVEARQDAAVLEKDHRYLVFMMHEAEKLEQGKKVQIQRILSQYDQLPKEAKRSIESTFRALASSPEKFPTATVPGVVTKKDVEEVLRCLNIQTGTKDDATLFLNEWFDAVDDTGSGYVNFDKFKALIMLLGNFGVKPDMYQRFQEERLQKLFRSLDADQDNRISKEELRQALQGITPPVSKRDVDLLFKRMSKTGTDIAFEDLRNWAQKTQTRVTGPVPVYR</sequence>
<dbReference type="SUPFAM" id="SSF47473">
    <property type="entry name" value="EF-hand"/>
    <property type="match status" value="1"/>
</dbReference>
<proteinExistence type="predicted"/>
<dbReference type="InterPro" id="IPR002048">
    <property type="entry name" value="EF_hand_dom"/>
</dbReference>
<dbReference type="GO" id="GO:0005509">
    <property type="term" value="F:calcium ion binding"/>
    <property type="evidence" value="ECO:0007669"/>
    <property type="project" value="InterPro"/>
</dbReference>
<feature type="transmembrane region" description="Helical" evidence="2">
    <location>
        <begin position="422"/>
        <end position="442"/>
    </location>
</feature>
<evidence type="ECO:0000313" key="5">
    <source>
        <dbReference type="Proteomes" id="UP000028828"/>
    </source>
</evidence>
<dbReference type="Gene3D" id="1.10.238.10">
    <property type="entry name" value="EF-hand"/>
    <property type="match status" value="1"/>
</dbReference>
<dbReference type="SMART" id="SM00054">
    <property type="entry name" value="EFh"/>
    <property type="match status" value="2"/>
</dbReference>
<name>A0A086JGK0_TOXGO</name>
<keyword evidence="2" id="KW-0472">Membrane</keyword>
<evidence type="ECO:0000256" key="2">
    <source>
        <dbReference type="SAM" id="Phobius"/>
    </source>
</evidence>
<dbReference type="Proteomes" id="UP000028828">
    <property type="component" value="Unassembled WGS sequence"/>
</dbReference>
<dbReference type="OrthoDB" id="332675at2759"/>
<evidence type="ECO:0000259" key="3">
    <source>
        <dbReference type="PROSITE" id="PS50222"/>
    </source>
</evidence>
<accession>A0A086JGK0</accession>
<feature type="transmembrane region" description="Helical" evidence="2">
    <location>
        <begin position="324"/>
        <end position="346"/>
    </location>
</feature>
<dbReference type="EMBL" id="AEYI02001973">
    <property type="protein sequence ID" value="KFG31268.1"/>
    <property type="molecule type" value="Genomic_DNA"/>
</dbReference>
<dbReference type="InterPro" id="IPR011992">
    <property type="entry name" value="EF-hand-dom_pair"/>
</dbReference>
<dbReference type="CDD" id="cd00051">
    <property type="entry name" value="EFh"/>
    <property type="match status" value="2"/>
</dbReference>
<feature type="domain" description="EF-hand" evidence="3">
    <location>
        <begin position="592"/>
        <end position="627"/>
    </location>
</feature>
<dbReference type="VEuPathDB" id="ToxoDB:TGP89_223520"/>
<dbReference type="AlphaFoldDB" id="A0A086JGK0"/>
<feature type="transmembrane region" description="Helical" evidence="2">
    <location>
        <begin position="81"/>
        <end position="101"/>
    </location>
</feature>
<protein>
    <submittedName>
        <fullName evidence="4">EF hand domain-containing protein</fullName>
    </submittedName>
</protein>
<dbReference type="InterPro" id="IPR018247">
    <property type="entry name" value="EF_Hand_1_Ca_BS"/>
</dbReference>
<evidence type="ECO:0000256" key="1">
    <source>
        <dbReference type="ARBA" id="ARBA00022837"/>
    </source>
</evidence>
<feature type="transmembrane region" description="Helical" evidence="2">
    <location>
        <begin position="122"/>
        <end position="141"/>
    </location>
</feature>
<feature type="domain" description="EF-hand" evidence="3">
    <location>
        <begin position="637"/>
        <end position="672"/>
    </location>
</feature>
<dbReference type="PROSITE" id="PS50222">
    <property type="entry name" value="EF_HAND_2"/>
    <property type="match status" value="2"/>
</dbReference>
<feature type="transmembrane region" description="Helical" evidence="2">
    <location>
        <begin position="187"/>
        <end position="213"/>
    </location>
</feature>
<comment type="caution">
    <text evidence="4">The sequence shown here is derived from an EMBL/GenBank/DDBJ whole genome shotgun (WGS) entry which is preliminary data.</text>
</comment>
<keyword evidence="2" id="KW-1133">Transmembrane helix</keyword>
<keyword evidence="1" id="KW-0106">Calcium</keyword>
<dbReference type="Pfam" id="PF13499">
    <property type="entry name" value="EF-hand_7"/>
    <property type="match status" value="1"/>
</dbReference>